<dbReference type="SMART" id="SM00382">
    <property type="entry name" value="AAA"/>
    <property type="match status" value="1"/>
</dbReference>
<keyword evidence="3" id="KW-0547">Nucleotide-binding</keyword>
<feature type="compositionally biased region" description="Acidic residues" evidence="5">
    <location>
        <begin position="344"/>
        <end position="361"/>
    </location>
</feature>
<comment type="caution">
    <text evidence="7">The sequence shown here is derived from an EMBL/GenBank/DDBJ whole genome shotgun (WGS) entry which is preliminary data.</text>
</comment>
<dbReference type="CDD" id="cd03230">
    <property type="entry name" value="ABC_DR_subfamily_A"/>
    <property type="match status" value="1"/>
</dbReference>
<dbReference type="PANTHER" id="PTHR43335:SF4">
    <property type="entry name" value="ABC TRANSPORTER, ATP-BINDING PROTEIN"/>
    <property type="match status" value="1"/>
</dbReference>
<evidence type="ECO:0000256" key="2">
    <source>
        <dbReference type="ARBA" id="ARBA00022448"/>
    </source>
</evidence>
<dbReference type="PANTHER" id="PTHR43335">
    <property type="entry name" value="ABC TRANSPORTER, ATP-BINDING PROTEIN"/>
    <property type="match status" value="1"/>
</dbReference>
<comment type="similarity">
    <text evidence="1">Belongs to the ABC transporter superfamily.</text>
</comment>
<dbReference type="InterPro" id="IPR003593">
    <property type="entry name" value="AAA+_ATPase"/>
</dbReference>
<dbReference type="Pfam" id="PF00005">
    <property type="entry name" value="ABC_tran"/>
    <property type="match status" value="1"/>
</dbReference>
<dbReference type="EMBL" id="JACRSV010000001">
    <property type="protein sequence ID" value="MBC8559138.1"/>
    <property type="molecule type" value="Genomic_DNA"/>
</dbReference>
<proteinExistence type="inferred from homology"/>
<accession>A0A926I233</accession>
<dbReference type="PROSITE" id="PS50893">
    <property type="entry name" value="ABC_TRANSPORTER_2"/>
    <property type="match status" value="1"/>
</dbReference>
<evidence type="ECO:0000256" key="1">
    <source>
        <dbReference type="ARBA" id="ARBA00005417"/>
    </source>
</evidence>
<organism evidence="7 8">
    <name type="scientific">Fumia xinanensis</name>
    <dbReference type="NCBI Taxonomy" id="2763659"/>
    <lineage>
        <taxon>Bacteria</taxon>
        <taxon>Bacillati</taxon>
        <taxon>Bacillota</taxon>
        <taxon>Clostridia</taxon>
        <taxon>Eubacteriales</taxon>
        <taxon>Oscillospiraceae</taxon>
        <taxon>Fumia</taxon>
    </lineage>
</organism>
<dbReference type="Gene3D" id="3.40.50.300">
    <property type="entry name" value="P-loop containing nucleotide triphosphate hydrolases"/>
    <property type="match status" value="1"/>
</dbReference>
<evidence type="ECO:0000259" key="6">
    <source>
        <dbReference type="PROSITE" id="PS50893"/>
    </source>
</evidence>
<dbReference type="SUPFAM" id="SSF52540">
    <property type="entry name" value="P-loop containing nucleoside triphosphate hydrolases"/>
    <property type="match status" value="1"/>
</dbReference>
<keyword evidence="8" id="KW-1185">Reference proteome</keyword>
<evidence type="ECO:0000256" key="3">
    <source>
        <dbReference type="ARBA" id="ARBA00022741"/>
    </source>
</evidence>
<evidence type="ECO:0000256" key="5">
    <source>
        <dbReference type="SAM" id="MobiDB-lite"/>
    </source>
</evidence>
<dbReference type="AlphaFoldDB" id="A0A926I233"/>
<reference evidence="7" key="1">
    <citation type="submission" date="2020-08" db="EMBL/GenBank/DDBJ databases">
        <title>Genome public.</title>
        <authorList>
            <person name="Liu C."/>
            <person name="Sun Q."/>
        </authorList>
    </citation>
    <scope>NUCLEOTIDE SEQUENCE</scope>
    <source>
        <strain evidence="7">NSJ-33</strain>
    </source>
</reference>
<evidence type="ECO:0000313" key="8">
    <source>
        <dbReference type="Proteomes" id="UP000610760"/>
    </source>
</evidence>
<name>A0A926I233_9FIRM</name>
<dbReference type="RefSeq" id="WP_249294023.1">
    <property type="nucleotide sequence ID" value="NZ_JACRSV010000001.1"/>
</dbReference>
<dbReference type="GO" id="GO:0005524">
    <property type="term" value="F:ATP binding"/>
    <property type="evidence" value="ECO:0007669"/>
    <property type="project" value="UniProtKB-KW"/>
</dbReference>
<dbReference type="InterPro" id="IPR027417">
    <property type="entry name" value="P-loop_NTPase"/>
</dbReference>
<dbReference type="InterPro" id="IPR003439">
    <property type="entry name" value="ABC_transporter-like_ATP-bd"/>
</dbReference>
<sequence length="361" mass="40098">MIEVSKLTKCYGDKRAVDNVSFTVNQGEILGFLGPNGAGKSTTMNILTGYISSTSGEAKIDGFDILENPTEAKKRIGYLPEHPPLYLDMTVWSYLEFVYQLKKVQLPMKEHLEQICRKVKIENVQHRIIKNLSKGYRQRVGFAQALVGNPEVLILDEPTVGLDPKQIIDIRNLIKSLGEDHTVILSSHILPEIQAICDRVVIINNGVIVADDTADNLSKNMSDDFRYTARIEGPEGELISILRQIPDMVEVIPLGEKEPGVCEFILEAKPEADIRRPLFDAVSANQYRILGLKSNEMTLEDIFLQLTSGDTQNIHVSEILPDGQQKEQIQSGAAEIAGQFFDQDNSDEAETGTEDADGGEE</sequence>
<dbReference type="Proteomes" id="UP000610760">
    <property type="component" value="Unassembled WGS sequence"/>
</dbReference>
<feature type="domain" description="ABC transporter" evidence="6">
    <location>
        <begin position="2"/>
        <end position="230"/>
    </location>
</feature>
<dbReference type="GO" id="GO:0016887">
    <property type="term" value="F:ATP hydrolysis activity"/>
    <property type="evidence" value="ECO:0007669"/>
    <property type="project" value="InterPro"/>
</dbReference>
<evidence type="ECO:0000313" key="7">
    <source>
        <dbReference type="EMBL" id="MBC8559138.1"/>
    </source>
</evidence>
<keyword evidence="4 7" id="KW-0067">ATP-binding</keyword>
<feature type="region of interest" description="Disordered" evidence="5">
    <location>
        <begin position="324"/>
        <end position="361"/>
    </location>
</feature>
<gene>
    <name evidence="7" type="ORF">H8710_03545</name>
</gene>
<protein>
    <submittedName>
        <fullName evidence="7">ATP-binding cassette domain-containing protein</fullName>
    </submittedName>
</protein>
<evidence type="ECO:0000256" key="4">
    <source>
        <dbReference type="ARBA" id="ARBA00022840"/>
    </source>
</evidence>
<keyword evidence="2" id="KW-0813">Transport</keyword>